<keyword evidence="2" id="KW-1185">Reference proteome</keyword>
<dbReference type="EMBL" id="KQ976504">
    <property type="protein sequence ID" value="KYM82958.1"/>
    <property type="molecule type" value="Genomic_DNA"/>
</dbReference>
<accession>A0A195BEG0</accession>
<dbReference type="Proteomes" id="UP000078540">
    <property type="component" value="Unassembled WGS sequence"/>
</dbReference>
<evidence type="ECO:0000313" key="1">
    <source>
        <dbReference type="EMBL" id="KYM82958.1"/>
    </source>
</evidence>
<proteinExistence type="predicted"/>
<protein>
    <submittedName>
        <fullName evidence="1">Uncharacterized protein</fullName>
    </submittedName>
</protein>
<dbReference type="AlphaFoldDB" id="A0A195BEG0"/>
<gene>
    <name evidence="1" type="ORF">ALC53_06670</name>
</gene>
<sequence>MRLRRRSSQMRTGNPMNIFIMVSSHLSSRYKCRSTVRRSSDARCRSCQRSSRLKPRLYTSLRNPTPCLQEVSEGFELLLSRQQSRRPGVLRGRLGRMRWGWKIDSRLAL</sequence>
<reference evidence="1 2" key="1">
    <citation type="submission" date="2015-09" db="EMBL/GenBank/DDBJ databases">
        <title>Atta colombica WGS genome.</title>
        <authorList>
            <person name="Nygaard S."/>
            <person name="Hu H."/>
            <person name="Boomsma J."/>
            <person name="Zhang G."/>
        </authorList>
    </citation>
    <scope>NUCLEOTIDE SEQUENCE [LARGE SCALE GENOMIC DNA]</scope>
    <source>
        <strain evidence="1">Treedump-2</strain>
        <tissue evidence="1">Whole body</tissue>
    </source>
</reference>
<organism evidence="1 2">
    <name type="scientific">Atta colombica</name>
    <dbReference type="NCBI Taxonomy" id="520822"/>
    <lineage>
        <taxon>Eukaryota</taxon>
        <taxon>Metazoa</taxon>
        <taxon>Ecdysozoa</taxon>
        <taxon>Arthropoda</taxon>
        <taxon>Hexapoda</taxon>
        <taxon>Insecta</taxon>
        <taxon>Pterygota</taxon>
        <taxon>Neoptera</taxon>
        <taxon>Endopterygota</taxon>
        <taxon>Hymenoptera</taxon>
        <taxon>Apocrita</taxon>
        <taxon>Aculeata</taxon>
        <taxon>Formicoidea</taxon>
        <taxon>Formicidae</taxon>
        <taxon>Myrmicinae</taxon>
        <taxon>Atta</taxon>
    </lineage>
</organism>
<name>A0A195BEG0_9HYME</name>
<evidence type="ECO:0000313" key="2">
    <source>
        <dbReference type="Proteomes" id="UP000078540"/>
    </source>
</evidence>